<dbReference type="InterPro" id="IPR029062">
    <property type="entry name" value="Class_I_gatase-like"/>
</dbReference>
<dbReference type="GeneID" id="78276326"/>
<keyword evidence="2" id="KW-0645">Protease</keyword>
<keyword evidence="3" id="KW-0378">Hydrolase</keyword>
<name>A0A1U7NKE0_9FIRM</name>
<dbReference type="InterPro" id="IPR005320">
    <property type="entry name" value="Peptidase_S51"/>
</dbReference>
<protein>
    <recommendedName>
        <fullName evidence="7">Peptidase S51</fullName>
    </recommendedName>
</protein>
<dbReference type="STRING" id="1862672.BO225_10295"/>
<proteinExistence type="inferred from homology"/>
<evidence type="ECO:0000256" key="1">
    <source>
        <dbReference type="ARBA" id="ARBA00006534"/>
    </source>
</evidence>
<dbReference type="GO" id="GO:0006508">
    <property type="term" value="P:proteolysis"/>
    <property type="evidence" value="ECO:0007669"/>
    <property type="project" value="UniProtKB-KW"/>
</dbReference>
<evidence type="ECO:0000256" key="3">
    <source>
        <dbReference type="ARBA" id="ARBA00022801"/>
    </source>
</evidence>
<sequence length="219" mass="25430">MVNILMNTSMIDEAWCFPILRRYIKPNMKVCVVALSFFDDTKTQADWNKQYQKGSGIWYRANHDVFFKYGIKDEDISWINYFQDSKEAMKEKIESADLVLFTGGAPDLMMKRIKEKKLKKALQQFDGVIIGYSAGAMIQLDEYHISPDPDYPSFSYERGLAYQNDFDIEVHYDQTKTQLASIKRVLEEKKKPVYAIYEKGGLIVEETGITCFGKVDLFE</sequence>
<comment type="similarity">
    <text evidence="1">Belongs to the peptidase S51 family.</text>
</comment>
<keyword evidence="4" id="KW-0720">Serine protease</keyword>
<evidence type="ECO:0008006" key="7">
    <source>
        <dbReference type="Google" id="ProtNLM"/>
    </source>
</evidence>
<evidence type="ECO:0000313" key="6">
    <source>
        <dbReference type="Proteomes" id="UP000186705"/>
    </source>
</evidence>
<evidence type="ECO:0000313" key="5">
    <source>
        <dbReference type="EMBL" id="OLU44624.1"/>
    </source>
</evidence>
<reference evidence="5 6" key="1">
    <citation type="submission" date="2016-11" db="EMBL/GenBank/DDBJ databases">
        <title>Description of two novel members of the family Erysipelotrichaceae: Ileibacterium lipovorans gen. nov., sp. nov. and Dubosiella newyorkensis, gen. nov., sp. nov.</title>
        <authorList>
            <person name="Cox L.M."/>
            <person name="Sohn J."/>
            <person name="Tyrrell K.L."/>
            <person name="Citron D.M."/>
            <person name="Lawson P.A."/>
            <person name="Patel N.B."/>
            <person name="Iizumi T."/>
            <person name="Perez-Perez G.I."/>
            <person name="Goldstein E.J."/>
            <person name="Blaser M.J."/>
        </authorList>
    </citation>
    <scope>NUCLEOTIDE SEQUENCE [LARGE SCALE GENOMIC DNA]</scope>
    <source>
        <strain evidence="5 6">NYU-BL-A4</strain>
    </source>
</reference>
<dbReference type="GO" id="GO:0008236">
    <property type="term" value="F:serine-type peptidase activity"/>
    <property type="evidence" value="ECO:0007669"/>
    <property type="project" value="UniProtKB-KW"/>
</dbReference>
<gene>
    <name evidence="5" type="ORF">BO225_10295</name>
</gene>
<dbReference type="Gene3D" id="3.40.50.880">
    <property type="match status" value="1"/>
</dbReference>
<evidence type="ECO:0000256" key="2">
    <source>
        <dbReference type="ARBA" id="ARBA00022670"/>
    </source>
</evidence>
<keyword evidence="6" id="KW-1185">Reference proteome</keyword>
<dbReference type="OrthoDB" id="384634at2"/>
<dbReference type="AlphaFoldDB" id="A0A1U7NKE0"/>
<organism evidence="5 6">
    <name type="scientific">Dubosiella newyorkensis</name>
    <dbReference type="NCBI Taxonomy" id="1862672"/>
    <lineage>
        <taxon>Bacteria</taxon>
        <taxon>Bacillati</taxon>
        <taxon>Bacillota</taxon>
        <taxon>Erysipelotrichia</taxon>
        <taxon>Erysipelotrichales</taxon>
        <taxon>Erysipelotrichaceae</taxon>
        <taxon>Dubosiella</taxon>
    </lineage>
</organism>
<dbReference type="RefSeq" id="WP_076342156.1">
    <property type="nucleotide sequence ID" value="NZ_CAPDDE010000030.1"/>
</dbReference>
<accession>A0A1U7NKE0</accession>
<comment type="caution">
    <text evidence="5">The sequence shown here is derived from an EMBL/GenBank/DDBJ whole genome shotgun (WGS) entry which is preliminary data.</text>
</comment>
<dbReference type="Pfam" id="PF03575">
    <property type="entry name" value="Peptidase_S51"/>
    <property type="match status" value="1"/>
</dbReference>
<dbReference type="EMBL" id="MPKA01000102">
    <property type="protein sequence ID" value="OLU44624.1"/>
    <property type="molecule type" value="Genomic_DNA"/>
</dbReference>
<dbReference type="SUPFAM" id="SSF52317">
    <property type="entry name" value="Class I glutamine amidotransferase-like"/>
    <property type="match status" value="1"/>
</dbReference>
<dbReference type="Proteomes" id="UP000186705">
    <property type="component" value="Unassembled WGS sequence"/>
</dbReference>
<evidence type="ECO:0000256" key="4">
    <source>
        <dbReference type="ARBA" id="ARBA00022825"/>
    </source>
</evidence>